<feature type="region of interest" description="Disordered" evidence="4">
    <location>
        <begin position="1095"/>
        <end position="1188"/>
    </location>
</feature>
<feature type="region of interest" description="Disordered" evidence="4">
    <location>
        <begin position="763"/>
        <end position="794"/>
    </location>
</feature>
<gene>
    <name evidence="6" type="ORF">ETAA8_25190</name>
</gene>
<evidence type="ECO:0000313" key="7">
    <source>
        <dbReference type="Proteomes" id="UP000315017"/>
    </source>
</evidence>
<dbReference type="PANTHER" id="PTHR30332:SF24">
    <property type="entry name" value="SECRETIN GSPD-RELATED"/>
    <property type="match status" value="1"/>
</dbReference>
<feature type="compositionally biased region" description="Low complexity" evidence="4">
    <location>
        <begin position="1126"/>
        <end position="1142"/>
    </location>
</feature>
<evidence type="ECO:0000259" key="5">
    <source>
        <dbReference type="Pfam" id="PF03958"/>
    </source>
</evidence>
<feature type="domain" description="NolW-like" evidence="5">
    <location>
        <begin position="997"/>
        <end position="1062"/>
    </location>
</feature>
<feature type="region of interest" description="Disordered" evidence="4">
    <location>
        <begin position="1006"/>
        <end position="1031"/>
    </location>
</feature>
<feature type="region of interest" description="Disordered" evidence="4">
    <location>
        <begin position="680"/>
        <end position="743"/>
    </location>
</feature>
<evidence type="ECO:0000256" key="2">
    <source>
        <dbReference type="ARBA" id="ARBA00022729"/>
    </source>
</evidence>
<dbReference type="Proteomes" id="UP000315017">
    <property type="component" value="Chromosome"/>
</dbReference>
<keyword evidence="7" id="KW-1185">Reference proteome</keyword>
<protein>
    <submittedName>
        <fullName evidence="6">Bacterial type II/III secretion system short domain protein</fullName>
    </submittedName>
</protein>
<dbReference type="GO" id="GO:0015627">
    <property type="term" value="C:type II protein secretion system complex"/>
    <property type="evidence" value="ECO:0007669"/>
    <property type="project" value="TreeGrafter"/>
</dbReference>
<feature type="compositionally biased region" description="Low complexity" evidence="4">
    <location>
        <begin position="1096"/>
        <end position="1118"/>
    </location>
</feature>
<feature type="region of interest" description="Disordered" evidence="4">
    <location>
        <begin position="194"/>
        <end position="234"/>
    </location>
</feature>
<reference evidence="6 7" key="1">
    <citation type="submission" date="2019-02" db="EMBL/GenBank/DDBJ databases">
        <title>Deep-cultivation of Planctomycetes and their phenomic and genomic characterization uncovers novel biology.</title>
        <authorList>
            <person name="Wiegand S."/>
            <person name="Jogler M."/>
            <person name="Boedeker C."/>
            <person name="Pinto D."/>
            <person name="Vollmers J."/>
            <person name="Rivas-Marin E."/>
            <person name="Kohn T."/>
            <person name="Peeters S.H."/>
            <person name="Heuer A."/>
            <person name="Rast P."/>
            <person name="Oberbeckmann S."/>
            <person name="Bunk B."/>
            <person name="Jeske O."/>
            <person name="Meyerdierks A."/>
            <person name="Storesund J.E."/>
            <person name="Kallscheuer N."/>
            <person name="Luecker S."/>
            <person name="Lage O.M."/>
            <person name="Pohl T."/>
            <person name="Merkel B.J."/>
            <person name="Hornburger P."/>
            <person name="Mueller R.-W."/>
            <person name="Bruemmer F."/>
            <person name="Labrenz M."/>
            <person name="Spormann A.M."/>
            <person name="Op den Camp H."/>
            <person name="Overmann J."/>
            <person name="Amann R."/>
            <person name="Jetten M.S.M."/>
            <person name="Mascher T."/>
            <person name="Medema M.H."/>
            <person name="Devos D.P."/>
            <person name="Kaster A.-K."/>
            <person name="Ovreas L."/>
            <person name="Rohde M."/>
            <person name="Galperin M.Y."/>
            <person name="Jogler C."/>
        </authorList>
    </citation>
    <scope>NUCLEOTIDE SEQUENCE [LARGE SCALE GENOMIC DNA]</scope>
    <source>
        <strain evidence="6 7">ETA_A8</strain>
    </source>
</reference>
<feature type="compositionally biased region" description="Gly residues" evidence="4">
    <location>
        <begin position="1006"/>
        <end position="1017"/>
    </location>
</feature>
<feature type="compositionally biased region" description="Low complexity" evidence="4">
    <location>
        <begin position="772"/>
        <end position="787"/>
    </location>
</feature>
<dbReference type="InterPro" id="IPR038591">
    <property type="entry name" value="NolW-like_sf"/>
</dbReference>
<dbReference type="KEGG" id="aagg:ETAA8_25190"/>
<dbReference type="OrthoDB" id="221929at2"/>
<keyword evidence="2" id="KW-0732">Signal</keyword>
<comment type="subcellular location">
    <subcellularLocation>
        <location evidence="1">Membrane</location>
    </subcellularLocation>
</comment>
<evidence type="ECO:0000256" key="4">
    <source>
        <dbReference type="SAM" id="MobiDB-lite"/>
    </source>
</evidence>
<accession>A0A517YBD5</accession>
<keyword evidence="3" id="KW-0472">Membrane</keyword>
<proteinExistence type="predicted"/>
<feature type="compositionally biased region" description="Pro residues" evidence="4">
    <location>
        <begin position="700"/>
        <end position="712"/>
    </location>
</feature>
<organism evidence="6 7">
    <name type="scientific">Anatilimnocola aggregata</name>
    <dbReference type="NCBI Taxonomy" id="2528021"/>
    <lineage>
        <taxon>Bacteria</taxon>
        <taxon>Pseudomonadati</taxon>
        <taxon>Planctomycetota</taxon>
        <taxon>Planctomycetia</taxon>
        <taxon>Pirellulales</taxon>
        <taxon>Pirellulaceae</taxon>
        <taxon>Anatilimnocola</taxon>
    </lineage>
</organism>
<dbReference type="Pfam" id="PF03958">
    <property type="entry name" value="Secretin_N"/>
    <property type="match status" value="2"/>
</dbReference>
<dbReference type="Gene3D" id="3.30.1370.120">
    <property type="match status" value="3"/>
</dbReference>
<feature type="compositionally biased region" description="Low complexity" evidence="4">
    <location>
        <begin position="194"/>
        <end position="221"/>
    </location>
</feature>
<dbReference type="GO" id="GO:0016020">
    <property type="term" value="C:membrane"/>
    <property type="evidence" value="ECO:0007669"/>
    <property type="project" value="UniProtKB-SubCell"/>
</dbReference>
<feature type="domain" description="NolW-like" evidence="5">
    <location>
        <begin position="839"/>
        <end position="948"/>
    </location>
</feature>
<dbReference type="RefSeq" id="WP_145088273.1">
    <property type="nucleotide sequence ID" value="NZ_CP036274.1"/>
</dbReference>
<name>A0A517YBD5_9BACT</name>
<dbReference type="InterPro" id="IPR050810">
    <property type="entry name" value="Bact_Secretion_Sys_Channel"/>
</dbReference>
<evidence type="ECO:0000256" key="1">
    <source>
        <dbReference type="ARBA" id="ARBA00004370"/>
    </source>
</evidence>
<dbReference type="GO" id="GO:0009306">
    <property type="term" value="P:protein secretion"/>
    <property type="evidence" value="ECO:0007669"/>
    <property type="project" value="TreeGrafter"/>
</dbReference>
<dbReference type="InterPro" id="IPR005644">
    <property type="entry name" value="NolW-like"/>
</dbReference>
<feature type="compositionally biased region" description="Gly residues" evidence="4">
    <location>
        <begin position="1154"/>
        <end position="1188"/>
    </location>
</feature>
<evidence type="ECO:0000313" key="6">
    <source>
        <dbReference type="EMBL" id="QDU27432.1"/>
    </source>
</evidence>
<dbReference type="PANTHER" id="PTHR30332">
    <property type="entry name" value="PROBABLE GENERAL SECRETION PATHWAY PROTEIN D"/>
    <property type="match status" value="1"/>
</dbReference>
<dbReference type="AlphaFoldDB" id="A0A517YBD5"/>
<sequence>MASSTRFAAWVLASWLVVGSLASVVAADGTFVGVLALASDPAVAKELGLSEEVLKQLTDLVGKREDEAGPLVLEIKDLPAADKEARLAPFVAESEKQGLALLTAEQQTKLQQIRIQRAGMKGLLEKSIADQVGVSERQKMQFNILHQLFLRDTAAFPEQEKAKASIELEKKMLALLDKDQRTKWEALTGRVLPDLTPTAPTTPLPGTAVAGTPAAGTSAAPTNPPTGVPTNSSVRIPSTGLKAADGDVKLKFQFRYAPWKEVIEWFAEQSDFSLVSDIYPTGTFNYSDTRAYTPAQALDLLNSVLLTKGYRLIRKERMLFLLNSEDELPDTFAPRILESELEKRGDFEIVQCLFQLTKITAEEAEAEIKKLIGVHGKIVVLSKARQLVITEAVGTLRLIRNAIQSIENPAVPKDEDVTVIKLENIRPSEFLALANPLLGIPANVNAAPDGSLRFSVDELGMRILATGKPERIEKVKEIQKLVDIASGTLGEGTPLEQPQLVIYSVQKADPAAVLQVLQTLLAGLADVRLTVDPKTGNLVALCRPSQHATIRATLEEMQRDATMVEVIKLRRTDPQAAVLQINKLFGGDGDKPAANAPKVEADTINMQLLIRANAPQVAQIRELLQKMGEVGGNDVVEMGERKTYRTIPLTGRSARTAIEQLEMIWPTMHKNKIRVITPASKSLPNELKDNFGPPSANEYPPGPVGPVPPPKPEATTLPDQTRRAPAAPKADQPAILNPDVKDRTTRQEYRDLKLQFVSQPLPAADAEKKPAEQPAEAQPAEAAEAPKGPVSKPGAEVVITLTPNGILITSEDLDALDELEELLRQVADSQGVGGKELAIYYLKYSKAQVAATLLQEILSGGGSSGGDSGGGGSLMGDLASSMMGDMGGGLLGGLLGMGGGGSSGGSAPLTAGSATITADIRLNALIVQATSRDHEKIEELLELLDKPSGPEAVQTVAAPRFIPVYNSTADQIAVVVKQVYSGRMTADAGANQQRQPSPEDFVRALRGGGGGGRGGRGAAQENKGEEQKMTVGVDTRTNSLIVSAPDYLFEEVKALVKQLDTAELASDQTVRVVSLRGSNADVITRSLAQVYGESITSSKTTTSGTPTGRPSGSSSSGQRTGGSRTGGQNNQPQQQAPQVSNQIRQQMQMFNALQGGGRGGGGGGFGGGGSRGGGGGGFGGGSGGRGGR</sequence>
<dbReference type="EMBL" id="CP036274">
    <property type="protein sequence ID" value="QDU27432.1"/>
    <property type="molecule type" value="Genomic_DNA"/>
</dbReference>
<evidence type="ECO:0000256" key="3">
    <source>
        <dbReference type="ARBA" id="ARBA00023136"/>
    </source>
</evidence>